<evidence type="ECO:0000256" key="2">
    <source>
        <dbReference type="ARBA" id="ARBA00006679"/>
    </source>
</evidence>
<feature type="transmembrane region" description="Helical" evidence="7">
    <location>
        <begin position="56"/>
        <end position="78"/>
    </location>
</feature>
<dbReference type="AlphaFoldDB" id="A0A081PLY8"/>
<dbReference type="PANTHER" id="PTHR33452:SF1">
    <property type="entry name" value="INNER MEMBRANE PROTEIN YPHA-RELATED"/>
    <property type="match status" value="1"/>
</dbReference>
<keyword evidence="3" id="KW-1003">Cell membrane</keyword>
<evidence type="ECO:0000313" key="8">
    <source>
        <dbReference type="EMBL" id="KEQ31711.1"/>
    </source>
</evidence>
<keyword evidence="6 7" id="KW-0472">Membrane</keyword>
<proteinExistence type="inferred from homology"/>
<evidence type="ECO:0000256" key="1">
    <source>
        <dbReference type="ARBA" id="ARBA00004651"/>
    </source>
</evidence>
<keyword evidence="4 7" id="KW-0812">Transmembrane</keyword>
<evidence type="ECO:0000256" key="6">
    <source>
        <dbReference type="ARBA" id="ARBA00023136"/>
    </source>
</evidence>
<feature type="transmembrane region" description="Helical" evidence="7">
    <location>
        <begin position="21"/>
        <end position="44"/>
    </location>
</feature>
<dbReference type="InterPro" id="IPR032808">
    <property type="entry name" value="DoxX"/>
</dbReference>
<accession>A0A081PLY8</accession>
<dbReference type="OrthoDB" id="680764at2"/>
<keyword evidence="9" id="KW-1185">Reference proteome</keyword>
<dbReference type="InterPro" id="IPR051907">
    <property type="entry name" value="DoxX-like_oxidoreductase"/>
</dbReference>
<name>A0A081PLY8_9SPHI</name>
<evidence type="ECO:0000256" key="5">
    <source>
        <dbReference type="ARBA" id="ARBA00022989"/>
    </source>
</evidence>
<dbReference type="Proteomes" id="UP000028007">
    <property type="component" value="Unassembled WGS sequence"/>
</dbReference>
<evidence type="ECO:0000313" key="9">
    <source>
        <dbReference type="Proteomes" id="UP000028007"/>
    </source>
</evidence>
<gene>
    <name evidence="8" type="ORF">N180_14530</name>
</gene>
<sequence length="154" mass="17234">MEIVSKIQEWGDRNHPQWVDYFRIALGITLIWKGVAFAMNLHAFTNLMDNAGLGTAVSISLIAHTIIALHIIGGLLIALGSNTRLFCLLNIPILFTAVFFVNMPGHIMRPYSELWLSATVLIALFCFLIEGDGKLSIEYKKSQQIMEQNNTSQI</sequence>
<feature type="transmembrane region" description="Helical" evidence="7">
    <location>
        <begin position="85"/>
        <end position="102"/>
    </location>
</feature>
<evidence type="ECO:0000256" key="4">
    <source>
        <dbReference type="ARBA" id="ARBA00022692"/>
    </source>
</evidence>
<dbReference type="PANTHER" id="PTHR33452">
    <property type="entry name" value="OXIDOREDUCTASE CATD-RELATED"/>
    <property type="match status" value="1"/>
</dbReference>
<feature type="transmembrane region" description="Helical" evidence="7">
    <location>
        <begin position="114"/>
        <end position="131"/>
    </location>
</feature>
<organism evidence="8 9">
    <name type="scientific">Pedobacter antarcticus 4BY</name>
    <dbReference type="NCBI Taxonomy" id="1358423"/>
    <lineage>
        <taxon>Bacteria</taxon>
        <taxon>Pseudomonadati</taxon>
        <taxon>Bacteroidota</taxon>
        <taxon>Sphingobacteriia</taxon>
        <taxon>Sphingobacteriales</taxon>
        <taxon>Sphingobacteriaceae</taxon>
        <taxon>Pedobacter</taxon>
    </lineage>
</organism>
<evidence type="ECO:0000256" key="7">
    <source>
        <dbReference type="SAM" id="Phobius"/>
    </source>
</evidence>
<dbReference type="GO" id="GO:0005886">
    <property type="term" value="C:plasma membrane"/>
    <property type="evidence" value="ECO:0007669"/>
    <property type="project" value="UniProtKB-SubCell"/>
</dbReference>
<dbReference type="eggNOG" id="COG2259">
    <property type="taxonomic scope" value="Bacteria"/>
</dbReference>
<dbReference type="RefSeq" id="WP_051759475.1">
    <property type="nucleotide sequence ID" value="NZ_JNFF01000006.1"/>
</dbReference>
<dbReference type="Pfam" id="PF07681">
    <property type="entry name" value="DoxX"/>
    <property type="match status" value="1"/>
</dbReference>
<comment type="similarity">
    <text evidence="2">Belongs to the DoxX family.</text>
</comment>
<keyword evidence="5 7" id="KW-1133">Transmembrane helix</keyword>
<comment type="subcellular location">
    <subcellularLocation>
        <location evidence="1">Cell membrane</location>
        <topology evidence="1">Multi-pass membrane protein</topology>
    </subcellularLocation>
</comment>
<protein>
    <submittedName>
        <fullName evidence="8">DoxX family protein</fullName>
    </submittedName>
</protein>
<comment type="caution">
    <text evidence="8">The sequence shown here is derived from an EMBL/GenBank/DDBJ whole genome shotgun (WGS) entry which is preliminary data.</text>
</comment>
<reference evidence="8 9" key="1">
    <citation type="journal article" date="1992" name="Int. J. Syst. Bacteriol.">
        <title>Sphingobacterium antarcticus sp. nov. a Psychrotrophic Bacterium from the Soils of Schirmacher Oasis, Antarctica.</title>
        <authorList>
            <person name="Shivaji S."/>
            <person name="Ray M.K."/>
            <person name="Rao N.S."/>
            <person name="Saiserr L."/>
            <person name="Jagannadham M.V."/>
            <person name="Kumar G.S."/>
            <person name="Reddy G."/>
            <person name="Bhargava P.M."/>
        </authorList>
    </citation>
    <scope>NUCLEOTIDE SEQUENCE [LARGE SCALE GENOMIC DNA]</scope>
    <source>
        <strain evidence="8 9">4BY</strain>
    </source>
</reference>
<dbReference type="EMBL" id="JNFF01000006">
    <property type="protein sequence ID" value="KEQ31711.1"/>
    <property type="molecule type" value="Genomic_DNA"/>
</dbReference>
<evidence type="ECO:0000256" key="3">
    <source>
        <dbReference type="ARBA" id="ARBA00022475"/>
    </source>
</evidence>